<dbReference type="CDD" id="cd07262">
    <property type="entry name" value="VOC_like"/>
    <property type="match status" value="1"/>
</dbReference>
<organism evidence="3 4">
    <name type="scientific">Serratia rubidaea</name>
    <name type="common">Serratia marinorubra</name>
    <dbReference type="NCBI Taxonomy" id="61652"/>
    <lineage>
        <taxon>Bacteria</taxon>
        <taxon>Pseudomonadati</taxon>
        <taxon>Pseudomonadota</taxon>
        <taxon>Gammaproteobacteria</taxon>
        <taxon>Enterobacterales</taxon>
        <taxon>Yersiniaceae</taxon>
        <taxon>Serratia</taxon>
    </lineage>
</organism>
<dbReference type="Pfam" id="PF00903">
    <property type="entry name" value="Glyoxalase"/>
    <property type="match status" value="1"/>
</dbReference>
<name>A0A448SGX2_SERRU</name>
<feature type="domain" description="VOC" evidence="1">
    <location>
        <begin position="8"/>
        <end position="138"/>
    </location>
</feature>
<reference evidence="3 4" key="1">
    <citation type="submission" date="2018-12" db="EMBL/GenBank/DDBJ databases">
        <authorList>
            <consortium name="Pathogen Informatics"/>
        </authorList>
    </citation>
    <scope>NUCLEOTIDE SEQUENCE [LARGE SCALE GENOMIC DNA]</scope>
    <source>
        <strain evidence="3 4">NCTC10036</strain>
    </source>
</reference>
<dbReference type="SUPFAM" id="SSF54593">
    <property type="entry name" value="Glyoxalase/Bleomycin resistance protein/Dihydroxybiphenyl dioxygenase"/>
    <property type="match status" value="1"/>
</dbReference>
<dbReference type="EMBL" id="LR134493">
    <property type="protein sequence ID" value="VEI66967.1"/>
    <property type="molecule type" value="Genomic_DNA"/>
</dbReference>
<dbReference type="PROSITE" id="PS51819">
    <property type="entry name" value="VOC"/>
    <property type="match status" value="1"/>
</dbReference>
<dbReference type="PANTHER" id="PTHR35006">
    <property type="entry name" value="GLYOXALASE FAMILY PROTEIN (AFU_ORTHOLOGUE AFUA_5G14830)"/>
    <property type="match status" value="1"/>
</dbReference>
<sequence>MAKIHNWLLDHTGIGVADIYRSAAFYQALLAPLNVGVVMRISRRFEPAQADDADLAGVAFGIDYPVFWLDIFHPHGRRQHVAFRAVSREQVRAFHRAGLAAGGTDNGAPGLRTDDFSPGYYAAFVLDPDGNNIEAVLREG</sequence>
<dbReference type="RefSeq" id="WP_197664803.1">
    <property type="nucleotide sequence ID" value="NZ_JADULK010000015.1"/>
</dbReference>
<evidence type="ECO:0000259" key="1">
    <source>
        <dbReference type="PROSITE" id="PS51819"/>
    </source>
</evidence>
<dbReference type="InterPro" id="IPR037523">
    <property type="entry name" value="VOC_core"/>
</dbReference>
<dbReference type="PANTHER" id="PTHR35006:SF2">
    <property type="entry name" value="GLYOXALASE FAMILY PROTEIN (AFU_ORTHOLOGUE AFUA_5G14830)"/>
    <property type="match status" value="1"/>
</dbReference>
<evidence type="ECO:0000313" key="2">
    <source>
        <dbReference type="EMBL" id="MBH1932185.1"/>
    </source>
</evidence>
<reference evidence="2 5" key="2">
    <citation type="submission" date="2020-11" db="EMBL/GenBank/DDBJ databases">
        <title>Enhanced detection system for hospital associated transmission using whole genome sequencing surveillance.</title>
        <authorList>
            <person name="Harrison L.H."/>
            <person name="Van Tyne D."/>
            <person name="Marsh J.W."/>
            <person name="Griffith M.P."/>
            <person name="Snyder D.J."/>
            <person name="Cooper V.S."/>
            <person name="Mustapha M."/>
        </authorList>
    </citation>
    <scope>NUCLEOTIDE SEQUENCE [LARGE SCALE GENOMIC DNA]</scope>
    <source>
        <strain evidence="2 5">SER00230</strain>
    </source>
</reference>
<dbReference type="Proteomes" id="UP000281904">
    <property type="component" value="Chromosome"/>
</dbReference>
<evidence type="ECO:0000313" key="3">
    <source>
        <dbReference type="EMBL" id="VEI66967.1"/>
    </source>
</evidence>
<proteinExistence type="predicted"/>
<evidence type="ECO:0000313" key="5">
    <source>
        <dbReference type="Proteomes" id="UP000624159"/>
    </source>
</evidence>
<dbReference type="Gene3D" id="3.10.180.10">
    <property type="entry name" value="2,3-Dihydroxybiphenyl 1,2-Dioxygenase, domain 1"/>
    <property type="match status" value="1"/>
</dbReference>
<dbReference type="AlphaFoldDB" id="A0A448SGX2"/>
<dbReference type="InterPro" id="IPR029068">
    <property type="entry name" value="Glyas_Bleomycin-R_OHBP_Dase"/>
</dbReference>
<evidence type="ECO:0000313" key="4">
    <source>
        <dbReference type="Proteomes" id="UP000281904"/>
    </source>
</evidence>
<keyword evidence="5" id="KW-1185">Reference proteome</keyword>
<gene>
    <name evidence="2" type="ORF">I5U13_21245</name>
    <name evidence="3" type="ORF">NCTC10036_02837</name>
</gene>
<dbReference type="EMBL" id="JADULK010000015">
    <property type="protein sequence ID" value="MBH1932185.1"/>
    <property type="molecule type" value="Genomic_DNA"/>
</dbReference>
<dbReference type="InterPro" id="IPR004360">
    <property type="entry name" value="Glyas_Fos-R_dOase_dom"/>
</dbReference>
<dbReference type="Proteomes" id="UP000624159">
    <property type="component" value="Unassembled WGS sequence"/>
</dbReference>
<protein>
    <submittedName>
        <fullName evidence="3">Glyoxalase-like domain</fullName>
    </submittedName>
    <submittedName>
        <fullName evidence="2">VOC family protein</fullName>
    </submittedName>
</protein>
<accession>A0A448SGX2</accession>